<dbReference type="Pfam" id="PF26215">
    <property type="entry name" value="HTH_animal"/>
    <property type="match status" value="1"/>
</dbReference>
<dbReference type="Proteomes" id="UP000663889">
    <property type="component" value="Unassembled WGS sequence"/>
</dbReference>
<evidence type="ECO:0000256" key="1">
    <source>
        <dbReference type="SAM" id="MobiDB-lite"/>
    </source>
</evidence>
<dbReference type="Pfam" id="PF00078">
    <property type="entry name" value="RVT_1"/>
    <property type="match status" value="1"/>
</dbReference>
<evidence type="ECO:0000313" key="5">
    <source>
        <dbReference type="Proteomes" id="UP000663889"/>
    </source>
</evidence>
<dbReference type="InterPro" id="IPR000477">
    <property type="entry name" value="RT_dom"/>
</dbReference>
<protein>
    <recommendedName>
        <fullName evidence="2">Reverse transcriptase domain-containing protein</fullName>
    </recommendedName>
</protein>
<dbReference type="PANTHER" id="PTHR21301">
    <property type="entry name" value="REVERSE TRANSCRIPTASE"/>
    <property type="match status" value="1"/>
</dbReference>
<sequence>MFLSLYFVNTILPLSNEQLIIINKGLKFIPPCQSHFFYRQPTEKIIEREYQRLYNDNVKNLFNYAYPEKDQRATDYFTSIKNLLQQLYTKPLPKQLKACARYIYFTIKSIQRCLRKANIVVGQTDKSKLFFFMNAQEYEEKIQNYMTKTNAYEEITSGICPLADDLHAVLTLLDYLLINDRITKEQYKEMYPDLTKLELAHIYFNLKVHKPDISVRPIIASINAPARLISSFLEQLLTPIYNEVTKDFTFINGIDVVRRLEKYQQDGHLTSTTLFLIFDVSDLYTMIPRDRALVVLGRFCTKYGKDRKIGNLNIDTIIRLVRIVLDTNSFAYKDKYYRQIKGGAMGSPFTMVLANIYMFEWEQDLIQHQITHHEIYGRYIDDVFMTTNLPKEKILEELDKTIIKDSNIQISTTITSEPYILPYESNHPRHIHANIPYNALVRATRLCSSVEDFDMERLSTEMILLVNGYPPKFIQYHMKNFFKKFDAMTVWTDLDCEAYQQLHHTLLNKPTRREKQQNSGKSNHQSIRKKKNSEQKNQIYVHYTFENGSLLAFKKEYRQLWKKFYVYPGSRFKNTRLILGKILNRTLQSFLIHKKPRRQILTRMQPTTEAAQKTAMERCRH</sequence>
<feature type="region of interest" description="Disordered" evidence="1">
    <location>
        <begin position="507"/>
        <end position="533"/>
    </location>
</feature>
<evidence type="ECO:0000259" key="2">
    <source>
        <dbReference type="PROSITE" id="PS50878"/>
    </source>
</evidence>
<evidence type="ECO:0000313" key="3">
    <source>
        <dbReference type="EMBL" id="CAF1460285.1"/>
    </source>
</evidence>
<name>A0A815QBT3_9BILA</name>
<dbReference type="PROSITE" id="PS50878">
    <property type="entry name" value="RT_POL"/>
    <property type="match status" value="1"/>
</dbReference>
<evidence type="ECO:0000313" key="4">
    <source>
        <dbReference type="EMBL" id="CAF3880549.1"/>
    </source>
</evidence>
<dbReference type="AlphaFoldDB" id="A0A815QBT3"/>
<accession>A0A815QBT3</accession>
<dbReference type="EMBL" id="CAJOBE010003439">
    <property type="protein sequence ID" value="CAF3880549.1"/>
    <property type="molecule type" value="Genomic_DNA"/>
</dbReference>
<dbReference type="InterPro" id="IPR058912">
    <property type="entry name" value="HTH_animal"/>
</dbReference>
<comment type="caution">
    <text evidence="3">The sequence shown here is derived from an EMBL/GenBank/DDBJ whole genome shotgun (WGS) entry which is preliminary data.</text>
</comment>
<organism evidence="3 5">
    <name type="scientific">Rotaria sordida</name>
    <dbReference type="NCBI Taxonomy" id="392033"/>
    <lineage>
        <taxon>Eukaryota</taxon>
        <taxon>Metazoa</taxon>
        <taxon>Spiralia</taxon>
        <taxon>Gnathifera</taxon>
        <taxon>Rotifera</taxon>
        <taxon>Eurotatoria</taxon>
        <taxon>Bdelloidea</taxon>
        <taxon>Philodinida</taxon>
        <taxon>Philodinidae</taxon>
        <taxon>Rotaria</taxon>
    </lineage>
</organism>
<dbReference type="EMBL" id="CAJNOU010004930">
    <property type="protein sequence ID" value="CAF1460285.1"/>
    <property type="molecule type" value="Genomic_DNA"/>
</dbReference>
<proteinExistence type="predicted"/>
<feature type="domain" description="Reverse transcriptase" evidence="2">
    <location>
        <begin position="186"/>
        <end position="442"/>
    </location>
</feature>
<reference evidence="3" key="1">
    <citation type="submission" date="2021-02" db="EMBL/GenBank/DDBJ databases">
        <authorList>
            <person name="Nowell W R."/>
        </authorList>
    </citation>
    <scope>NUCLEOTIDE SEQUENCE</scope>
</reference>
<dbReference type="PANTHER" id="PTHR21301:SF10">
    <property type="entry name" value="REVERSE TRANSCRIPTASE DOMAIN-CONTAINING PROTEIN"/>
    <property type="match status" value="1"/>
</dbReference>
<gene>
    <name evidence="4" type="ORF">FNK824_LOCUS19516</name>
    <name evidence="3" type="ORF">SEV965_LOCUS34126</name>
</gene>
<dbReference type="Proteomes" id="UP000663874">
    <property type="component" value="Unassembled WGS sequence"/>
</dbReference>